<dbReference type="Proteomes" id="UP000239522">
    <property type="component" value="Unassembled WGS sequence"/>
</dbReference>
<reference evidence="2 3" key="1">
    <citation type="submission" date="2016-11" db="EMBL/GenBank/DDBJ databases">
        <title>Trade-off between light-utilization and light-protection in marine flavobacteria.</title>
        <authorList>
            <person name="Kumagai Y."/>
        </authorList>
    </citation>
    <scope>NUCLEOTIDE SEQUENCE [LARGE SCALE GENOMIC DNA]</scope>
    <source>
        <strain evidence="2 3">ATCC 700397</strain>
    </source>
</reference>
<keyword evidence="3" id="KW-1185">Reference proteome</keyword>
<sequence length="98" mass="10835">MSLSKKVGEKIKGIQYSNFTDVLLGTKITAHILSGYVKEKNINSGVINKNYNVFGYKNKMVCDGSMISPNPVVNPSLSITAISEYGMRKISDKELNIF</sequence>
<feature type="domain" description="Glucose-methanol-choline oxidoreductase C-terminal" evidence="1">
    <location>
        <begin position="43"/>
        <end position="82"/>
    </location>
</feature>
<dbReference type="EMBL" id="MQUA01000013">
    <property type="protein sequence ID" value="PQB06307.1"/>
    <property type="molecule type" value="Genomic_DNA"/>
</dbReference>
<dbReference type="InterPro" id="IPR007867">
    <property type="entry name" value="GMC_OxRtase_C"/>
</dbReference>
<comment type="caution">
    <text evidence="2">The sequence shown here is derived from an EMBL/GenBank/DDBJ whole genome shotgun (WGS) entry which is preliminary data.</text>
</comment>
<evidence type="ECO:0000313" key="2">
    <source>
        <dbReference type="EMBL" id="PQB06307.1"/>
    </source>
</evidence>
<dbReference type="SUPFAM" id="SSF51905">
    <property type="entry name" value="FAD/NAD(P)-binding domain"/>
    <property type="match status" value="1"/>
</dbReference>
<dbReference type="Gene3D" id="3.50.50.60">
    <property type="entry name" value="FAD/NAD(P)-binding domain"/>
    <property type="match status" value="1"/>
</dbReference>
<dbReference type="Pfam" id="PF05199">
    <property type="entry name" value="GMC_oxred_C"/>
    <property type="match status" value="1"/>
</dbReference>
<dbReference type="InterPro" id="IPR036188">
    <property type="entry name" value="FAD/NAD-bd_sf"/>
</dbReference>
<accession>A0A2S7KUL2</accession>
<proteinExistence type="predicted"/>
<dbReference type="GO" id="GO:0016614">
    <property type="term" value="F:oxidoreductase activity, acting on CH-OH group of donors"/>
    <property type="evidence" value="ECO:0007669"/>
    <property type="project" value="InterPro"/>
</dbReference>
<evidence type="ECO:0000259" key="1">
    <source>
        <dbReference type="Pfam" id="PF05199"/>
    </source>
</evidence>
<dbReference type="OrthoDB" id="9787779at2"/>
<dbReference type="AlphaFoldDB" id="A0A2S7KUL2"/>
<evidence type="ECO:0000313" key="3">
    <source>
        <dbReference type="Proteomes" id="UP000239522"/>
    </source>
</evidence>
<gene>
    <name evidence="2" type="ORF">BST83_03260</name>
</gene>
<organism evidence="2 3">
    <name type="scientific">Polaribacter filamentus</name>
    <dbReference type="NCBI Taxonomy" id="53483"/>
    <lineage>
        <taxon>Bacteria</taxon>
        <taxon>Pseudomonadati</taxon>
        <taxon>Bacteroidota</taxon>
        <taxon>Flavobacteriia</taxon>
        <taxon>Flavobacteriales</taxon>
        <taxon>Flavobacteriaceae</taxon>
    </lineage>
</organism>
<dbReference type="RefSeq" id="WP_104808557.1">
    <property type="nucleotide sequence ID" value="NZ_MQUA01000013.1"/>
</dbReference>
<protein>
    <recommendedName>
        <fullName evidence="1">Glucose-methanol-choline oxidoreductase C-terminal domain-containing protein</fullName>
    </recommendedName>
</protein>
<name>A0A2S7KUL2_9FLAO</name>